<feature type="domain" description="DNA-binding transcriptional repressor CapW winged helix-turn-helix" evidence="3">
    <location>
        <begin position="11"/>
        <end position="90"/>
    </location>
</feature>
<evidence type="ECO:0000259" key="2">
    <source>
        <dbReference type="Pfam" id="PF26107"/>
    </source>
</evidence>
<dbReference type="InterPro" id="IPR051534">
    <property type="entry name" value="CBASS_pafABC_assoc_protein"/>
</dbReference>
<dbReference type="InterPro" id="IPR059020">
    <property type="entry name" value="CapW_CTD"/>
</dbReference>
<dbReference type="Pfam" id="PF13280">
    <property type="entry name" value="WYL"/>
    <property type="match status" value="1"/>
</dbReference>
<dbReference type="InterPro" id="IPR016634">
    <property type="entry name" value="CapW-like"/>
</dbReference>
<reference evidence="4" key="1">
    <citation type="journal article" date="2023" name="Int. J. Mol. Sci.">
        <title>Metagenomics Revealed a New Genus 'Candidatus Thiocaldithrix dubininis' gen. nov., sp. nov. and a New Species 'Candidatus Thiothrix putei' sp. nov. in the Family Thiotrichaceae, Some Members of Which Have Traits of Both Na+- and H+-Motive Energetics.</title>
        <authorList>
            <person name="Ravin N.V."/>
            <person name="Muntyan M.S."/>
            <person name="Smolyakov D.D."/>
            <person name="Rudenko T.S."/>
            <person name="Beletsky A.V."/>
            <person name="Mardanov A.V."/>
            <person name="Grabovich M.Y."/>
        </authorList>
    </citation>
    <scope>NUCLEOTIDE SEQUENCE</scope>
    <source>
        <strain evidence="4">GKL-01</strain>
    </source>
</reference>
<dbReference type="PANTHER" id="PTHR34580:SF3">
    <property type="entry name" value="PROTEIN PAFB"/>
    <property type="match status" value="1"/>
</dbReference>
<feature type="domain" description="WYL" evidence="1">
    <location>
        <begin position="121"/>
        <end position="188"/>
    </location>
</feature>
<dbReference type="Pfam" id="PF26109">
    <property type="entry name" value="WHD_BrxR"/>
    <property type="match status" value="1"/>
</dbReference>
<feature type="domain" description="DNA-binding transcriptional repressor CapW C-terminal dimerisation" evidence="2">
    <location>
        <begin position="207"/>
        <end position="273"/>
    </location>
</feature>
<name>A0AA95HAK3_9GAMM</name>
<dbReference type="InterPro" id="IPR059019">
    <property type="entry name" value="WHD_CapW"/>
</dbReference>
<sequence length="284" mass="33356">MSNDSNMQWGIERRLEFIDYLLYWDGKVNRRDIIETFGVSTPQASADIKRYQELAPHNLEYDKSKKYYFAPASFSPKFMKPDAEQYLSQLLNAQQNPESLIIEAPAYATLPNIRRTIDTGILKHIVRAIRDKQAIEIKYQSFSKPNPSWRWISPHALGFADKRWHCRAYCDNNQDFRDFVLSRILEVRHKKPAFLNPQDDKEWQTEVTLELSPNPNLSEEQQKAIARDYGMQNARLQISTKVALVHYFLYEYGLETDQIGEKQEIVLLNRVEIQAMQQQLRPTP</sequence>
<evidence type="ECO:0000313" key="4">
    <source>
        <dbReference type="EMBL" id="WGZ92153.1"/>
    </source>
</evidence>
<dbReference type="KEGG" id="tdu:QJT80_06635"/>
<organism evidence="4">
    <name type="scientific">Candidatus Thiocaldithrix dubininis</name>
    <dbReference type="NCBI Taxonomy" id="3080823"/>
    <lineage>
        <taxon>Bacteria</taxon>
        <taxon>Pseudomonadati</taxon>
        <taxon>Pseudomonadota</taxon>
        <taxon>Gammaproteobacteria</taxon>
        <taxon>Thiotrichales</taxon>
        <taxon>Thiotrichaceae</taxon>
        <taxon>Candidatus Thiocaldithrix</taxon>
    </lineage>
</organism>
<dbReference type="PIRSF" id="PIRSF015558">
    <property type="entry name" value="Txn_reg_DeoR_prd"/>
    <property type="match status" value="1"/>
</dbReference>
<proteinExistence type="predicted"/>
<dbReference type="AlphaFoldDB" id="A0AA95HAK3"/>
<evidence type="ECO:0000259" key="3">
    <source>
        <dbReference type="Pfam" id="PF26109"/>
    </source>
</evidence>
<dbReference type="Proteomes" id="UP001300672">
    <property type="component" value="Chromosome"/>
</dbReference>
<evidence type="ECO:0000259" key="1">
    <source>
        <dbReference type="Pfam" id="PF13280"/>
    </source>
</evidence>
<dbReference type="InterPro" id="IPR026881">
    <property type="entry name" value="WYL_dom"/>
</dbReference>
<dbReference type="Pfam" id="PF26107">
    <property type="entry name" value="BrxR_CTD"/>
    <property type="match status" value="1"/>
</dbReference>
<dbReference type="PROSITE" id="PS52050">
    <property type="entry name" value="WYL"/>
    <property type="match status" value="1"/>
</dbReference>
<dbReference type="PANTHER" id="PTHR34580">
    <property type="match status" value="1"/>
</dbReference>
<protein>
    <submittedName>
        <fullName evidence="4">WYL domain-containing protein</fullName>
    </submittedName>
</protein>
<gene>
    <name evidence="4" type="ORF">QJT80_06635</name>
</gene>
<dbReference type="EMBL" id="CP124755">
    <property type="protein sequence ID" value="WGZ92153.1"/>
    <property type="molecule type" value="Genomic_DNA"/>
</dbReference>
<reference evidence="4" key="2">
    <citation type="submission" date="2023-04" db="EMBL/GenBank/DDBJ databases">
        <authorList>
            <person name="Beletskiy A.V."/>
            <person name="Mardanov A.V."/>
            <person name="Ravin N.V."/>
        </authorList>
    </citation>
    <scope>NUCLEOTIDE SEQUENCE</scope>
    <source>
        <strain evidence="4">GKL-01</strain>
    </source>
</reference>
<accession>A0AA95HAK3</accession>